<gene>
    <name evidence="2" type="ORF">CUNI_LOCUS21119</name>
</gene>
<name>A0A8S4ABZ0_9EUPU</name>
<dbReference type="PANTHER" id="PTHR20872">
    <property type="match status" value="1"/>
</dbReference>
<dbReference type="Proteomes" id="UP000678393">
    <property type="component" value="Unassembled WGS sequence"/>
</dbReference>
<protein>
    <recommendedName>
        <fullName evidence="1">F-box domain-containing protein</fullName>
    </recommendedName>
</protein>
<evidence type="ECO:0000313" key="3">
    <source>
        <dbReference type="Proteomes" id="UP000678393"/>
    </source>
</evidence>
<dbReference type="EMBL" id="CAJHNH020008432">
    <property type="protein sequence ID" value="CAG5135561.1"/>
    <property type="molecule type" value="Genomic_DNA"/>
</dbReference>
<dbReference type="OrthoDB" id="9974792at2759"/>
<evidence type="ECO:0000313" key="2">
    <source>
        <dbReference type="EMBL" id="CAG5135561.1"/>
    </source>
</evidence>
<comment type="caution">
    <text evidence="2">The sequence shown here is derived from an EMBL/GenBank/DDBJ whole genome shotgun (WGS) entry which is preliminary data.</text>
</comment>
<dbReference type="SUPFAM" id="SSF81383">
    <property type="entry name" value="F-box domain"/>
    <property type="match status" value="1"/>
</dbReference>
<dbReference type="Gene3D" id="1.20.1280.50">
    <property type="match status" value="1"/>
</dbReference>
<proteinExistence type="predicted"/>
<dbReference type="Gene3D" id="3.80.10.10">
    <property type="entry name" value="Ribonuclease Inhibitor"/>
    <property type="match status" value="1"/>
</dbReference>
<sequence>MELGGNMQDNGEPYCSPTDCHTGDSANIDSRSNLEEAEQEISQLSLCEEADSETDNSLLITSLPEVVLVDIMKYLSLSDRYHLSMTCRLFYSLFSHAHLWRVAHISLVTQENYSGGGCHKWRLESVMHETMTEIVRRFSHLFQHLSLELFHHVQPFDDNCRKMLERLNQDCRLESLCLRLGSLASNDEYIQRASAQSNNFDDLPLIVGLIKKAVRLKKLSIISWPLHDRQIHNHDIFQALLGNEKIVGLESLSIFYIGSKSEAWTERYPKLPSPEITLQLVSHFFSLTHLALRSPMLNNEIILELASRKRNRLSLLQILIVFCKDSAFQEGYKIPEISSKAWNALKRSAPELKVEYLAFTRIPQEQMNLMLKPEVPLSSLTVLTYGRCDQELIETLTEHYKHTLEKFTCLCEASDCDQALVNLVSSCSQLQHLIYHGSVNFKTVIKIAEIIKQRGLTFGCFEFKESNIQTNNDAEVRNDDVVVAREADSEAYYLVGVRSWHEDENQRRSILDEMAEVVSRALGYRWRPLI</sequence>
<organism evidence="2 3">
    <name type="scientific">Candidula unifasciata</name>
    <dbReference type="NCBI Taxonomy" id="100452"/>
    <lineage>
        <taxon>Eukaryota</taxon>
        <taxon>Metazoa</taxon>
        <taxon>Spiralia</taxon>
        <taxon>Lophotrochozoa</taxon>
        <taxon>Mollusca</taxon>
        <taxon>Gastropoda</taxon>
        <taxon>Heterobranchia</taxon>
        <taxon>Euthyneura</taxon>
        <taxon>Panpulmonata</taxon>
        <taxon>Eupulmonata</taxon>
        <taxon>Stylommatophora</taxon>
        <taxon>Helicina</taxon>
        <taxon>Helicoidea</taxon>
        <taxon>Geomitridae</taxon>
        <taxon>Candidula</taxon>
    </lineage>
</organism>
<keyword evidence="3" id="KW-1185">Reference proteome</keyword>
<evidence type="ECO:0000259" key="1">
    <source>
        <dbReference type="PROSITE" id="PS50181"/>
    </source>
</evidence>
<feature type="domain" description="F-box" evidence="1">
    <location>
        <begin position="57"/>
        <end position="103"/>
    </location>
</feature>
<reference evidence="2" key="1">
    <citation type="submission" date="2021-04" db="EMBL/GenBank/DDBJ databases">
        <authorList>
            <consortium name="Molecular Ecology Group"/>
        </authorList>
    </citation>
    <scope>NUCLEOTIDE SEQUENCE</scope>
</reference>
<dbReference type="AlphaFoldDB" id="A0A8S4ABZ0"/>
<dbReference type="PROSITE" id="PS50181">
    <property type="entry name" value="FBOX"/>
    <property type="match status" value="1"/>
</dbReference>
<accession>A0A8S4ABZ0</accession>
<dbReference type="InterPro" id="IPR001810">
    <property type="entry name" value="F-box_dom"/>
</dbReference>
<dbReference type="Pfam" id="PF12937">
    <property type="entry name" value="F-box-like"/>
    <property type="match status" value="1"/>
</dbReference>
<dbReference type="PANTHER" id="PTHR20872:SF1">
    <property type="entry name" value="F-BOX DOMAIN-CONTAINING PROTEIN"/>
    <property type="match status" value="1"/>
</dbReference>
<dbReference type="InterPro" id="IPR032675">
    <property type="entry name" value="LRR_dom_sf"/>
</dbReference>
<dbReference type="InterPro" id="IPR036047">
    <property type="entry name" value="F-box-like_dom_sf"/>
</dbReference>